<accession>A0A0L0FFB9</accession>
<name>A0A0L0FFB9_9EUKA</name>
<dbReference type="EMBL" id="KQ243619">
    <property type="protein sequence ID" value="KNC75450.1"/>
    <property type="molecule type" value="Genomic_DNA"/>
</dbReference>
<reference evidence="1 2" key="1">
    <citation type="submission" date="2011-02" db="EMBL/GenBank/DDBJ databases">
        <title>The Genome Sequence of Sphaeroforma arctica JP610.</title>
        <authorList>
            <consortium name="The Broad Institute Genome Sequencing Platform"/>
            <person name="Russ C."/>
            <person name="Cuomo C."/>
            <person name="Young S.K."/>
            <person name="Zeng Q."/>
            <person name="Gargeya S."/>
            <person name="Alvarado L."/>
            <person name="Berlin A."/>
            <person name="Chapman S.B."/>
            <person name="Chen Z."/>
            <person name="Freedman E."/>
            <person name="Gellesch M."/>
            <person name="Goldberg J."/>
            <person name="Griggs A."/>
            <person name="Gujja S."/>
            <person name="Heilman E."/>
            <person name="Heiman D."/>
            <person name="Howarth C."/>
            <person name="Mehta T."/>
            <person name="Neiman D."/>
            <person name="Pearson M."/>
            <person name="Roberts A."/>
            <person name="Saif S."/>
            <person name="Shea T."/>
            <person name="Shenoy N."/>
            <person name="Sisk P."/>
            <person name="Stolte C."/>
            <person name="Sykes S."/>
            <person name="White J."/>
            <person name="Yandava C."/>
            <person name="Burger G."/>
            <person name="Gray M.W."/>
            <person name="Holland P.W.H."/>
            <person name="King N."/>
            <person name="Lang F.B.F."/>
            <person name="Roger A.J."/>
            <person name="Ruiz-Trillo I."/>
            <person name="Haas B."/>
            <person name="Nusbaum C."/>
            <person name="Birren B."/>
        </authorList>
    </citation>
    <scope>NUCLEOTIDE SEQUENCE [LARGE SCALE GENOMIC DNA]</scope>
    <source>
        <strain evidence="1 2">JP610</strain>
    </source>
</reference>
<sequence length="120" mass="13334">MWYIIGYVTRAVERTFILFVSPGPEEAASAISDLTTGYVKANQARVDAIHSASVQNLRYTSGIPAILNAIYQIDNISEEDKSIYSIFALSTLVAYNRSRSHQLKNGSSVSNSIDDIERRM</sequence>
<proteinExistence type="predicted"/>
<dbReference type="GeneID" id="25912530"/>
<dbReference type="AlphaFoldDB" id="A0A0L0FFB9"/>
<keyword evidence="2" id="KW-1185">Reference proteome</keyword>
<evidence type="ECO:0000313" key="1">
    <source>
        <dbReference type="EMBL" id="KNC75450.1"/>
    </source>
</evidence>
<gene>
    <name evidence="1" type="ORF">SARC_12026</name>
</gene>
<organism evidence="1 2">
    <name type="scientific">Sphaeroforma arctica JP610</name>
    <dbReference type="NCBI Taxonomy" id="667725"/>
    <lineage>
        <taxon>Eukaryota</taxon>
        <taxon>Ichthyosporea</taxon>
        <taxon>Ichthyophonida</taxon>
        <taxon>Sphaeroforma</taxon>
    </lineage>
</organism>
<dbReference type="RefSeq" id="XP_014149352.1">
    <property type="nucleotide sequence ID" value="XM_014293877.1"/>
</dbReference>
<evidence type="ECO:0000313" key="2">
    <source>
        <dbReference type="Proteomes" id="UP000054560"/>
    </source>
</evidence>
<protein>
    <submittedName>
        <fullName evidence="1">Uncharacterized protein</fullName>
    </submittedName>
</protein>
<dbReference type="Proteomes" id="UP000054560">
    <property type="component" value="Unassembled WGS sequence"/>
</dbReference>